<keyword evidence="3 10" id="KW-0255">Endonuclease</keyword>
<evidence type="ECO:0000256" key="5">
    <source>
        <dbReference type="ARBA" id="ARBA00022842"/>
    </source>
</evidence>
<dbReference type="RefSeq" id="WP_010496909.1">
    <property type="nucleotide sequence ID" value="NZ_JQBK01000052.1"/>
</dbReference>
<dbReference type="PATRIC" id="fig|89059.3.peg.1755"/>
<evidence type="ECO:0000256" key="9">
    <source>
        <dbReference type="ARBA" id="ARBA00038592"/>
    </source>
</evidence>
<organism evidence="10 11">
    <name type="scientific">Ligilactobacillus acidipiscis</name>
    <dbReference type="NCBI Taxonomy" id="89059"/>
    <lineage>
        <taxon>Bacteria</taxon>
        <taxon>Bacillati</taxon>
        <taxon>Bacillota</taxon>
        <taxon>Bacilli</taxon>
        <taxon>Lactobacillales</taxon>
        <taxon>Lactobacillaceae</taxon>
        <taxon>Ligilactobacillus</taxon>
    </lineage>
</organism>
<dbReference type="Proteomes" id="UP000051491">
    <property type="component" value="Unassembled WGS sequence"/>
</dbReference>
<evidence type="ECO:0000256" key="3">
    <source>
        <dbReference type="ARBA" id="ARBA00022759"/>
    </source>
</evidence>
<evidence type="ECO:0000256" key="4">
    <source>
        <dbReference type="ARBA" id="ARBA00022801"/>
    </source>
</evidence>
<dbReference type="GO" id="GO:0004520">
    <property type="term" value="F:DNA endonuclease activity"/>
    <property type="evidence" value="ECO:0007669"/>
    <property type="project" value="InterPro"/>
</dbReference>
<dbReference type="PANTHER" id="PTHR34353">
    <property type="entry name" value="CRISPR-ASSOCIATED ENDONUCLEASE CAS1 1"/>
    <property type="match status" value="1"/>
</dbReference>
<dbReference type="InterPro" id="IPR002729">
    <property type="entry name" value="CRISPR-assoc_Cas1"/>
</dbReference>
<dbReference type="OrthoDB" id="9803119at2"/>
<keyword evidence="2" id="KW-0479">Metal-binding</keyword>
<gene>
    <name evidence="10" type="ORF">IV43_GL001644</name>
</gene>
<dbReference type="InterPro" id="IPR019855">
    <property type="entry name" value="CRISPR-assoc_Cas1_NMENI"/>
</dbReference>
<dbReference type="NCBIfam" id="TIGR00287">
    <property type="entry name" value="cas1"/>
    <property type="match status" value="1"/>
</dbReference>
<keyword evidence="6" id="KW-0051">Antiviral defense</keyword>
<dbReference type="GO" id="GO:0046872">
    <property type="term" value="F:metal ion binding"/>
    <property type="evidence" value="ECO:0007669"/>
    <property type="project" value="UniProtKB-KW"/>
</dbReference>
<dbReference type="InterPro" id="IPR042206">
    <property type="entry name" value="CRISPR-assoc_Cas1_C"/>
</dbReference>
<comment type="caution">
    <text evidence="10">The sequence shown here is derived from an EMBL/GenBank/DDBJ whole genome shotgun (WGS) entry which is preliminary data.</text>
</comment>
<evidence type="ECO:0000313" key="10">
    <source>
        <dbReference type="EMBL" id="KRN82326.1"/>
    </source>
</evidence>
<evidence type="ECO:0000256" key="8">
    <source>
        <dbReference type="ARBA" id="ARBA00023211"/>
    </source>
</evidence>
<dbReference type="InterPro" id="IPR050646">
    <property type="entry name" value="Cas1"/>
</dbReference>
<keyword evidence="8" id="KW-0464">Manganese</keyword>
<dbReference type="Gene3D" id="1.20.120.920">
    <property type="entry name" value="CRISPR-associated endonuclease Cas1, C-terminal domain"/>
    <property type="match status" value="1"/>
</dbReference>
<dbReference type="Pfam" id="PF01867">
    <property type="entry name" value="Cas_Cas1"/>
    <property type="match status" value="1"/>
</dbReference>
<evidence type="ECO:0000256" key="6">
    <source>
        <dbReference type="ARBA" id="ARBA00023118"/>
    </source>
</evidence>
<dbReference type="GO" id="GO:0043571">
    <property type="term" value="P:maintenance of CRISPR repeat elements"/>
    <property type="evidence" value="ECO:0007669"/>
    <property type="project" value="InterPro"/>
</dbReference>
<keyword evidence="5" id="KW-0460">Magnesium</keyword>
<evidence type="ECO:0000256" key="2">
    <source>
        <dbReference type="ARBA" id="ARBA00022723"/>
    </source>
</evidence>
<dbReference type="EMBL" id="JQBK01000052">
    <property type="protein sequence ID" value="KRN82326.1"/>
    <property type="molecule type" value="Genomic_DNA"/>
</dbReference>
<dbReference type="GO" id="GO:0003677">
    <property type="term" value="F:DNA binding"/>
    <property type="evidence" value="ECO:0007669"/>
    <property type="project" value="UniProtKB-KW"/>
</dbReference>
<comment type="subunit">
    <text evidence="9">Homodimer, forms a heterotetramer with a Cas2 homodimer.</text>
</comment>
<dbReference type="NCBIfam" id="TIGR03639">
    <property type="entry name" value="cas1_NMENI"/>
    <property type="match status" value="1"/>
</dbReference>
<evidence type="ECO:0000256" key="1">
    <source>
        <dbReference type="ARBA" id="ARBA00022722"/>
    </source>
</evidence>
<dbReference type="AlphaFoldDB" id="A0A0R2K380"/>
<evidence type="ECO:0000256" key="7">
    <source>
        <dbReference type="ARBA" id="ARBA00023125"/>
    </source>
</evidence>
<name>A0A0R2K380_9LACO</name>
<keyword evidence="7" id="KW-0238">DNA-binding</keyword>
<keyword evidence="1" id="KW-0540">Nuclease</keyword>
<proteinExistence type="predicted"/>
<evidence type="ECO:0000313" key="11">
    <source>
        <dbReference type="Proteomes" id="UP000051491"/>
    </source>
</evidence>
<dbReference type="GO" id="GO:0051607">
    <property type="term" value="P:defense response to virus"/>
    <property type="evidence" value="ECO:0007669"/>
    <property type="project" value="UniProtKB-KW"/>
</dbReference>
<protein>
    <submittedName>
        <fullName evidence="10">CRISPR-associated endonuclease Cas1, NMENI subtype</fullName>
    </submittedName>
</protein>
<dbReference type="PANTHER" id="PTHR34353:SF2">
    <property type="entry name" value="CRISPR-ASSOCIATED ENDONUCLEASE CAS1 1"/>
    <property type="match status" value="1"/>
</dbReference>
<accession>A0A0R2K380</accession>
<sequence length="302" mass="34687">MKNIMYIERRHYVSVNEYGYRFVDLVSRDEKFCTFDDVECLVFDNLNSFFSSKVVSESVKHHVGLMFCDEKHSPIVYANSVLGQENRLAKLSAQTKFSTKMKKRSWRKIVISKINNQADCLMQTSNDLENANLIRSIGKNVVEDDIHNCEAYAARKYFPIVFGKDFKRGRYADLANSCLNYGYSLIRGAIRRRIVVCGLEPSFGIHHNSSENPFNLSDDLIEPFRPFVDMIVFEIIGAKDIEAFDFVAKKALFQVFFERCVIDDKVYMISDAINVVVDSFVKCVSQNSVTYLKLPAFIEGGR</sequence>
<reference evidence="10 11" key="1">
    <citation type="journal article" date="2015" name="Genome Announc.">
        <title>Expanding the biotechnology potential of lactobacilli through comparative genomics of 213 strains and associated genera.</title>
        <authorList>
            <person name="Sun Z."/>
            <person name="Harris H.M."/>
            <person name="McCann A."/>
            <person name="Guo C."/>
            <person name="Argimon S."/>
            <person name="Zhang W."/>
            <person name="Yang X."/>
            <person name="Jeffery I.B."/>
            <person name="Cooney J.C."/>
            <person name="Kagawa T.F."/>
            <person name="Liu W."/>
            <person name="Song Y."/>
            <person name="Salvetti E."/>
            <person name="Wrobel A."/>
            <person name="Rasinkangas P."/>
            <person name="Parkhill J."/>
            <person name="Rea M.C."/>
            <person name="O'Sullivan O."/>
            <person name="Ritari J."/>
            <person name="Douillard F.P."/>
            <person name="Paul Ross R."/>
            <person name="Yang R."/>
            <person name="Briner A.E."/>
            <person name="Felis G.E."/>
            <person name="de Vos W.M."/>
            <person name="Barrangou R."/>
            <person name="Klaenhammer T.R."/>
            <person name="Caufield P.W."/>
            <person name="Cui Y."/>
            <person name="Zhang H."/>
            <person name="O'Toole P.W."/>
        </authorList>
    </citation>
    <scope>NUCLEOTIDE SEQUENCE [LARGE SCALE GENOMIC DNA]</scope>
    <source>
        <strain evidence="10 11">DSM 15353</strain>
    </source>
</reference>
<keyword evidence="4" id="KW-0378">Hydrolase</keyword>
<dbReference type="GO" id="GO:0016787">
    <property type="term" value="F:hydrolase activity"/>
    <property type="evidence" value="ECO:0007669"/>
    <property type="project" value="UniProtKB-KW"/>
</dbReference>